<evidence type="ECO:0000313" key="1">
    <source>
        <dbReference type="EMBL" id="KAH0465648.1"/>
    </source>
</evidence>
<sequence length="170" mass="19202">MLTSSSKGSDIQPRIVWTSERTQTNTIAPRGGDNIWPMEGQIRSCIRLTIEDSGSHQYTPMDNNINLHRLHVRLLLLLLGYDDTKHPILHGCFRLIHLHVLRQWELAEELTVASLKSMPAMVLLLLLPLLLAADLEDAAFHDLDLNLLLFDAREIGLDDVSLQLLLLVEA</sequence>
<dbReference type="AlphaFoldDB" id="A0AAV7HDY1"/>
<dbReference type="EMBL" id="JAGFBR010000006">
    <property type="protein sequence ID" value="KAH0465648.1"/>
    <property type="molecule type" value="Genomic_DNA"/>
</dbReference>
<proteinExistence type="predicted"/>
<organism evidence="1 2">
    <name type="scientific">Dendrobium chrysotoxum</name>
    <name type="common">Orchid</name>
    <dbReference type="NCBI Taxonomy" id="161865"/>
    <lineage>
        <taxon>Eukaryota</taxon>
        <taxon>Viridiplantae</taxon>
        <taxon>Streptophyta</taxon>
        <taxon>Embryophyta</taxon>
        <taxon>Tracheophyta</taxon>
        <taxon>Spermatophyta</taxon>
        <taxon>Magnoliopsida</taxon>
        <taxon>Liliopsida</taxon>
        <taxon>Asparagales</taxon>
        <taxon>Orchidaceae</taxon>
        <taxon>Epidendroideae</taxon>
        <taxon>Malaxideae</taxon>
        <taxon>Dendrobiinae</taxon>
        <taxon>Dendrobium</taxon>
    </lineage>
</organism>
<gene>
    <name evidence="1" type="ORF">IEQ34_005751</name>
</gene>
<accession>A0AAV7HDY1</accession>
<reference evidence="1 2" key="1">
    <citation type="journal article" date="2021" name="Hortic Res">
        <title>Chromosome-scale assembly of the Dendrobium chrysotoxum genome enhances the understanding of orchid evolution.</title>
        <authorList>
            <person name="Zhang Y."/>
            <person name="Zhang G.Q."/>
            <person name="Zhang D."/>
            <person name="Liu X.D."/>
            <person name="Xu X.Y."/>
            <person name="Sun W.H."/>
            <person name="Yu X."/>
            <person name="Zhu X."/>
            <person name="Wang Z.W."/>
            <person name="Zhao X."/>
            <person name="Zhong W.Y."/>
            <person name="Chen H."/>
            <person name="Yin W.L."/>
            <person name="Huang T."/>
            <person name="Niu S.C."/>
            <person name="Liu Z.J."/>
        </authorList>
    </citation>
    <scope>NUCLEOTIDE SEQUENCE [LARGE SCALE GENOMIC DNA]</scope>
    <source>
        <strain evidence="1">Lindl</strain>
    </source>
</reference>
<evidence type="ECO:0000313" key="2">
    <source>
        <dbReference type="Proteomes" id="UP000775213"/>
    </source>
</evidence>
<name>A0AAV7HDY1_DENCH</name>
<dbReference type="Proteomes" id="UP000775213">
    <property type="component" value="Unassembled WGS sequence"/>
</dbReference>
<keyword evidence="2" id="KW-1185">Reference proteome</keyword>
<protein>
    <submittedName>
        <fullName evidence="1">Uncharacterized protein</fullName>
    </submittedName>
</protein>
<comment type="caution">
    <text evidence="1">The sequence shown here is derived from an EMBL/GenBank/DDBJ whole genome shotgun (WGS) entry which is preliminary data.</text>
</comment>